<evidence type="ECO:0000313" key="2">
    <source>
        <dbReference type="EMBL" id="QQT00020.1"/>
    </source>
</evidence>
<dbReference type="InterPro" id="IPR030395">
    <property type="entry name" value="GP_PDE_dom"/>
</dbReference>
<dbReference type="Pfam" id="PF03009">
    <property type="entry name" value="GDPD"/>
    <property type="match status" value="1"/>
</dbReference>
<accession>A0A974NLK3</accession>
<dbReference type="EMBL" id="CP068053">
    <property type="protein sequence ID" value="QQT00020.1"/>
    <property type="molecule type" value="Genomic_DNA"/>
</dbReference>
<dbReference type="Gene3D" id="3.20.20.190">
    <property type="entry name" value="Phosphatidylinositol (PI) phosphodiesterase"/>
    <property type="match status" value="1"/>
</dbReference>
<dbReference type="PROSITE" id="PS51704">
    <property type="entry name" value="GP_PDE"/>
    <property type="match status" value="1"/>
</dbReference>
<dbReference type="GO" id="GO:0008081">
    <property type="term" value="F:phosphoric diester hydrolase activity"/>
    <property type="evidence" value="ECO:0007669"/>
    <property type="project" value="InterPro"/>
</dbReference>
<dbReference type="AlphaFoldDB" id="A0A974NLK3"/>
<sequence>MKIFAHRGAAGTYPENTMVAFIEAKRSGADGIELDVQLSKDGIPVVIHDETLNRTTNGSGFVKDQTMGDMKKLNAGYKFGKQLGRRIPIPSLQEVFEWIQSTDLLCNIELKNGVYLYPGLEEKVIQLVRGYGLEERVILSSFNHYSLVYAWRLAPEIETAPLYRDGIYMPWVYASSIGSRGMHPSIHAVPDALIIDAMAYGIQVRPYTINGEEDIKRLLSINCSAIITDFPERAVRIRELNRSK</sequence>
<dbReference type="Proteomes" id="UP000595254">
    <property type="component" value="Chromosome"/>
</dbReference>
<evidence type="ECO:0000259" key="1">
    <source>
        <dbReference type="PROSITE" id="PS51704"/>
    </source>
</evidence>
<dbReference type="GO" id="GO:0006629">
    <property type="term" value="P:lipid metabolic process"/>
    <property type="evidence" value="ECO:0007669"/>
    <property type="project" value="InterPro"/>
</dbReference>
<name>A0A974NLK3_PERPY</name>
<reference evidence="2 3" key="1">
    <citation type="submission" date="2021-01" db="EMBL/GenBank/DDBJ databases">
        <title>FDA dAtabase for Regulatory Grade micrObial Sequences (FDA-ARGOS): Supporting development and validation of Infectious Disease Dx tests.</title>
        <authorList>
            <person name="Nelson B."/>
            <person name="Plummer A."/>
            <person name="Tallon L."/>
            <person name="Sadzewicz L."/>
            <person name="Zhao X."/>
            <person name="Boylan J."/>
            <person name="Ott S."/>
            <person name="Bowen H."/>
            <person name="Vavikolanu K."/>
            <person name="Mehta A."/>
            <person name="Aluvathingal J."/>
            <person name="Nadendla S."/>
            <person name="Myers T."/>
            <person name="Yan Y."/>
            <person name="Sichtig H."/>
        </authorList>
    </citation>
    <scope>NUCLEOTIDE SEQUENCE [LARGE SCALE GENOMIC DNA]</scope>
    <source>
        <strain evidence="2 3">FDAARGOS_1161</strain>
    </source>
</reference>
<feature type="domain" description="GP-PDE" evidence="1">
    <location>
        <begin position="1"/>
        <end position="238"/>
    </location>
</feature>
<dbReference type="RefSeq" id="WP_040375064.1">
    <property type="nucleotide sequence ID" value="NZ_CP068053.1"/>
</dbReference>
<gene>
    <name evidence="2" type="ORF">I6J18_20965</name>
</gene>
<dbReference type="KEGG" id="ppsr:I6J18_20965"/>
<keyword evidence="3" id="KW-1185">Reference proteome</keyword>
<dbReference type="InterPro" id="IPR017946">
    <property type="entry name" value="PLC-like_Pdiesterase_TIM-brl"/>
</dbReference>
<protein>
    <submittedName>
        <fullName evidence="2">Glycerophosphodiester phosphodiesterase</fullName>
    </submittedName>
</protein>
<proteinExistence type="predicted"/>
<dbReference type="PANTHER" id="PTHR46211">
    <property type="entry name" value="GLYCEROPHOSPHORYL DIESTER PHOSPHODIESTERASE"/>
    <property type="match status" value="1"/>
</dbReference>
<dbReference type="SUPFAM" id="SSF51695">
    <property type="entry name" value="PLC-like phosphodiesterases"/>
    <property type="match status" value="1"/>
</dbReference>
<dbReference type="CDD" id="cd08563">
    <property type="entry name" value="GDPD_TtGDE_like"/>
    <property type="match status" value="1"/>
</dbReference>
<evidence type="ECO:0000313" key="3">
    <source>
        <dbReference type="Proteomes" id="UP000595254"/>
    </source>
</evidence>
<organism evidence="2 3">
    <name type="scientific">Peribacillus psychrosaccharolyticus</name>
    <name type="common">Bacillus psychrosaccharolyticus</name>
    <dbReference type="NCBI Taxonomy" id="1407"/>
    <lineage>
        <taxon>Bacteria</taxon>
        <taxon>Bacillati</taxon>
        <taxon>Bacillota</taxon>
        <taxon>Bacilli</taxon>
        <taxon>Bacillales</taxon>
        <taxon>Bacillaceae</taxon>
        <taxon>Peribacillus</taxon>
    </lineage>
</organism>
<dbReference type="PANTHER" id="PTHR46211:SF1">
    <property type="entry name" value="GLYCEROPHOSPHODIESTER PHOSPHODIESTERASE, CYTOPLASMIC"/>
    <property type="match status" value="1"/>
</dbReference>